<protein>
    <submittedName>
        <fullName evidence="6">FAD-binding dehydrogenase</fullName>
    </submittedName>
</protein>
<dbReference type="EMBL" id="JAHWZY010000029">
    <property type="protein sequence ID" value="MEZ3181700.1"/>
    <property type="molecule type" value="Genomic_DNA"/>
</dbReference>
<dbReference type="Pfam" id="PF00890">
    <property type="entry name" value="FAD_binding_2"/>
    <property type="match status" value="1"/>
</dbReference>
<evidence type="ECO:0000256" key="1">
    <source>
        <dbReference type="ARBA" id="ARBA00022630"/>
    </source>
</evidence>
<feature type="DNA-binding region" description="H-T-H motif" evidence="4">
    <location>
        <begin position="38"/>
        <end position="57"/>
    </location>
</feature>
<dbReference type="Gene3D" id="1.10.357.10">
    <property type="entry name" value="Tetracycline Repressor, domain 2"/>
    <property type="match status" value="1"/>
</dbReference>
<sequence>MTAGGTAGRVTRRRLRTRANPLEAALSAFASQGFGHVSTEEVCEAAGRIRGAFCLHFANLDELSFALHAERAELIAGQVAEALARDGPDLGLPAAVDRGTEILLLDRDRLLVRTDFLVHAARDPEAAHALLEHRARSRRAVADRIARTRGRTGLPAVLGDVEGAAHAVIAAYDGVTTRLLPDRDVAGARARLKQLLTALLTGEQEGTVAMDADVIVVGAGLAGLVAAHELTSRGRRVALVDQENAANLGGQAFWSFGGLFLVGSPEQRRLGIKDTFDLAWNDWRGSAGFDRLDDEDSWAVRWARAYVEWAAGEKRSWLDGHGITFLPTVGWAERGGLRADGHGNTVPRFHIAWGTGTGVVAPFVRYARQAAGDGLLTFHHRHRVDELVLENGTARGVRGTVLAEDGAPRGVASSRETIGEFELTAQAVIVTSGGIGADHDMVRRHWPERLGTPPREMVTGVPAYVDGRMLGISARAGVRLVNRDRMWHYTEGLQNWDPVWPGHGIRILPGPSSMWFDALGRRLPEPCLPGYDTLGTLKHLRTTEDLAGHDHSWFVLTRKIIEKEFALSGSEQNPDITAKDRAGFLRTRLLGKGAPGPVDAFLRRGADFVTAPTVEQLVERMNALTDEPLLDAAVVRRQIEARDLQMDNAYSKDVQVQGIRNARRYIGDRLGRVAAPHRILDPAAGPLIGVKLHVLTRKTLGGIQTDLDSRALGADGRPVEGLYAAGEVAGFGGGGLHGYNALEGTFLGGCLFSGRAAGRAAADRTA</sequence>
<evidence type="ECO:0000313" key="7">
    <source>
        <dbReference type="Proteomes" id="UP001567537"/>
    </source>
</evidence>
<feature type="domain" description="HTH tetR-type" evidence="5">
    <location>
        <begin position="15"/>
        <end position="75"/>
    </location>
</feature>
<dbReference type="PROSITE" id="PS50977">
    <property type="entry name" value="HTH_TETR_2"/>
    <property type="match status" value="1"/>
</dbReference>
<keyword evidence="7" id="KW-1185">Reference proteome</keyword>
<keyword evidence="1" id="KW-0285">Flavoprotein</keyword>
<dbReference type="NCBIfam" id="NF009472">
    <property type="entry name" value="PRK12834.1"/>
    <property type="match status" value="1"/>
</dbReference>
<name>A0ABV4J433_9ACTN</name>
<dbReference type="InterPro" id="IPR036188">
    <property type="entry name" value="FAD/NAD-bd_sf"/>
</dbReference>
<gene>
    <name evidence="6" type="ORF">KYY02_24355</name>
</gene>
<dbReference type="SUPFAM" id="SSF48498">
    <property type="entry name" value="Tetracyclin repressor-like, C-terminal domain"/>
    <property type="match status" value="1"/>
</dbReference>
<dbReference type="InterPro" id="IPR001647">
    <property type="entry name" value="HTH_TetR"/>
</dbReference>
<dbReference type="PANTHER" id="PTHR43260">
    <property type="entry name" value="3-KETOSTEROID-DELTA-1-DEHYDROGENASE"/>
    <property type="match status" value="1"/>
</dbReference>
<proteinExistence type="predicted"/>
<reference evidence="6 7" key="1">
    <citation type="journal article" date="2021" name="Res Sq">
        <title>Streptomyces Pimoensis sp. nov., Isolated From the Taklimakan Desert in Xinjiang, China.</title>
        <authorList>
            <person name="Zhang P."/>
            <person name="Luo X."/>
            <person name="Luo X."/>
            <person name="Liu Z."/>
            <person name="Xia Z."/>
            <person name="Wan C."/>
            <person name="zhang L."/>
        </authorList>
    </citation>
    <scope>NUCLEOTIDE SEQUENCE [LARGE SCALE GENOMIC DNA]</scope>
    <source>
        <strain evidence="6 7">TRM75549</strain>
    </source>
</reference>
<evidence type="ECO:0000313" key="6">
    <source>
        <dbReference type="EMBL" id="MEZ3181700.1"/>
    </source>
</evidence>
<dbReference type="SUPFAM" id="SSF46689">
    <property type="entry name" value="Homeodomain-like"/>
    <property type="match status" value="1"/>
</dbReference>
<dbReference type="Proteomes" id="UP001567537">
    <property type="component" value="Unassembled WGS sequence"/>
</dbReference>
<dbReference type="PANTHER" id="PTHR43260:SF1">
    <property type="entry name" value="KSDD-LIKE STEROID DEHYDROGENASE RV0785"/>
    <property type="match status" value="1"/>
</dbReference>
<dbReference type="InterPro" id="IPR036271">
    <property type="entry name" value="Tet_transcr_reg_TetR-rel_C_sf"/>
</dbReference>
<comment type="caution">
    <text evidence="6">The sequence shown here is derived from an EMBL/GenBank/DDBJ whole genome shotgun (WGS) entry which is preliminary data.</text>
</comment>
<evidence type="ECO:0000259" key="5">
    <source>
        <dbReference type="PROSITE" id="PS50977"/>
    </source>
</evidence>
<accession>A0ABV4J433</accession>
<keyword evidence="3 4" id="KW-0238">DNA-binding</keyword>
<dbReference type="InterPro" id="IPR003953">
    <property type="entry name" value="FAD-dep_OxRdtase_2_FAD-bd"/>
</dbReference>
<keyword evidence="2" id="KW-0560">Oxidoreductase</keyword>
<dbReference type="InterPro" id="IPR027477">
    <property type="entry name" value="Succ_DH/fumarate_Rdtase_cat_sf"/>
</dbReference>
<evidence type="ECO:0000256" key="3">
    <source>
        <dbReference type="ARBA" id="ARBA00023125"/>
    </source>
</evidence>
<evidence type="ECO:0000256" key="2">
    <source>
        <dbReference type="ARBA" id="ARBA00023002"/>
    </source>
</evidence>
<organism evidence="6 7">
    <name type="scientific">Streptomyces pimonensis</name>
    <dbReference type="NCBI Taxonomy" id="2860288"/>
    <lineage>
        <taxon>Bacteria</taxon>
        <taxon>Bacillati</taxon>
        <taxon>Actinomycetota</taxon>
        <taxon>Actinomycetes</taxon>
        <taxon>Kitasatosporales</taxon>
        <taxon>Streptomycetaceae</taxon>
        <taxon>Streptomyces</taxon>
    </lineage>
</organism>
<dbReference type="Pfam" id="PF00440">
    <property type="entry name" value="TetR_N"/>
    <property type="match status" value="1"/>
</dbReference>
<dbReference type="Gene3D" id="3.90.700.10">
    <property type="entry name" value="Succinate dehydrogenase/fumarate reductase flavoprotein, catalytic domain"/>
    <property type="match status" value="1"/>
</dbReference>
<dbReference type="SUPFAM" id="SSF51905">
    <property type="entry name" value="FAD/NAD(P)-binding domain"/>
    <property type="match status" value="1"/>
</dbReference>
<dbReference type="InterPro" id="IPR009057">
    <property type="entry name" value="Homeodomain-like_sf"/>
</dbReference>
<dbReference type="Gene3D" id="3.50.50.60">
    <property type="entry name" value="FAD/NAD(P)-binding domain"/>
    <property type="match status" value="1"/>
</dbReference>
<dbReference type="InterPro" id="IPR014614">
    <property type="entry name" value="KsdD_DH"/>
</dbReference>
<evidence type="ECO:0000256" key="4">
    <source>
        <dbReference type="PROSITE-ProRule" id="PRU00335"/>
    </source>
</evidence>